<gene>
    <name evidence="2" type="ORF">CYJ76_08110</name>
</gene>
<dbReference type="AlphaFoldDB" id="A0A2I1P9S3"/>
<organism evidence="2 3">
    <name type="scientific">Kytococcus schroeteri</name>
    <dbReference type="NCBI Taxonomy" id="138300"/>
    <lineage>
        <taxon>Bacteria</taxon>
        <taxon>Bacillati</taxon>
        <taxon>Actinomycetota</taxon>
        <taxon>Actinomycetes</taxon>
        <taxon>Micrococcales</taxon>
        <taxon>Kytococcaceae</taxon>
        <taxon>Kytococcus</taxon>
    </lineage>
</organism>
<name>A0A2I1P9S3_9MICO</name>
<reference evidence="2 3" key="1">
    <citation type="submission" date="2017-12" db="EMBL/GenBank/DDBJ databases">
        <title>Phylogenetic diversity of female urinary microbiome.</title>
        <authorList>
            <person name="Thomas-White K."/>
            <person name="Wolfe A.J."/>
        </authorList>
    </citation>
    <scope>NUCLEOTIDE SEQUENCE [LARGE SCALE GENOMIC DNA]</scope>
    <source>
        <strain evidence="2 3">UMB1298</strain>
    </source>
</reference>
<keyword evidence="1" id="KW-0732">Signal</keyword>
<keyword evidence="3" id="KW-1185">Reference proteome</keyword>
<proteinExistence type="predicted"/>
<accession>A0A2I1P9S3</accession>
<feature type="signal peptide" evidence="1">
    <location>
        <begin position="1"/>
        <end position="28"/>
    </location>
</feature>
<evidence type="ECO:0000256" key="1">
    <source>
        <dbReference type="SAM" id="SignalP"/>
    </source>
</evidence>
<evidence type="ECO:0000313" key="2">
    <source>
        <dbReference type="EMBL" id="PKZ41373.1"/>
    </source>
</evidence>
<protein>
    <submittedName>
        <fullName evidence="2">Uncharacterized protein</fullName>
    </submittedName>
</protein>
<comment type="caution">
    <text evidence="2">The sequence shown here is derived from an EMBL/GenBank/DDBJ whole genome shotgun (WGS) entry which is preliminary data.</text>
</comment>
<evidence type="ECO:0000313" key="3">
    <source>
        <dbReference type="Proteomes" id="UP000234206"/>
    </source>
</evidence>
<dbReference type="Proteomes" id="UP000234206">
    <property type="component" value="Unassembled WGS sequence"/>
</dbReference>
<sequence>MPSATMSRRLFLLGLAPGLALASHTAHATSTPIAKLATSSGSTPATLDDFLLDLALRADDRSPLPKEGPQ</sequence>
<dbReference type="EMBL" id="PKIZ01000014">
    <property type="protein sequence ID" value="PKZ41373.1"/>
    <property type="molecule type" value="Genomic_DNA"/>
</dbReference>
<feature type="chain" id="PRO_5014116917" evidence="1">
    <location>
        <begin position="29"/>
        <end position="70"/>
    </location>
</feature>